<evidence type="ECO:0000256" key="1">
    <source>
        <dbReference type="ARBA" id="ARBA00004651"/>
    </source>
</evidence>
<evidence type="ECO:0000256" key="5">
    <source>
        <dbReference type="ARBA" id="ARBA00022989"/>
    </source>
</evidence>
<evidence type="ECO:0000313" key="9">
    <source>
        <dbReference type="EMBL" id="KFX18330.1"/>
    </source>
</evidence>
<reference evidence="10 11" key="1">
    <citation type="submission" date="2014-08" db="EMBL/GenBank/DDBJ databases">
        <title>Genome sequences of NCPPB Pectobacterium isolates.</title>
        <authorList>
            <person name="Glover R.H."/>
            <person name="Sapp M."/>
            <person name="Elphinstone J."/>
        </authorList>
    </citation>
    <scope>NUCLEOTIDE SEQUENCE [LARGE SCALE GENOMIC DNA]</scope>
    <source>
        <strain evidence="9 10">NCPPB 2793</strain>
        <strain evidence="8 11">NCPPB 2795</strain>
    </source>
</reference>
<dbReference type="InterPro" id="IPR032808">
    <property type="entry name" value="DoxX"/>
</dbReference>
<comment type="similarity">
    <text evidence="2">Belongs to the DoxX family.</text>
</comment>
<keyword evidence="5 7" id="KW-1133">Transmembrane helix</keyword>
<dbReference type="AlphaFoldDB" id="A0A093RS05"/>
<evidence type="ECO:0000256" key="7">
    <source>
        <dbReference type="SAM" id="Phobius"/>
    </source>
</evidence>
<keyword evidence="10" id="KW-1185">Reference proteome</keyword>
<evidence type="ECO:0000313" key="8">
    <source>
        <dbReference type="EMBL" id="KFX03294.1"/>
    </source>
</evidence>
<dbReference type="EMBL" id="JQHL01000010">
    <property type="protein sequence ID" value="KFX18330.1"/>
    <property type="molecule type" value="Genomic_DNA"/>
</dbReference>
<protein>
    <submittedName>
        <fullName evidence="8">DoxX</fullName>
    </submittedName>
</protein>
<feature type="transmembrane region" description="Helical" evidence="7">
    <location>
        <begin position="118"/>
        <end position="137"/>
    </location>
</feature>
<evidence type="ECO:0000256" key="2">
    <source>
        <dbReference type="ARBA" id="ARBA00006679"/>
    </source>
</evidence>
<keyword evidence="6 7" id="KW-0472">Membrane</keyword>
<evidence type="ECO:0000313" key="11">
    <source>
        <dbReference type="Proteomes" id="UP000032874"/>
    </source>
</evidence>
<feature type="transmembrane region" description="Helical" evidence="7">
    <location>
        <begin position="59"/>
        <end position="79"/>
    </location>
</feature>
<gene>
    <name evidence="9" type="ORF">JV35_16970</name>
    <name evidence="8" type="ORF">KP22_16370</name>
</gene>
<evidence type="ECO:0000256" key="4">
    <source>
        <dbReference type="ARBA" id="ARBA00022692"/>
    </source>
</evidence>
<dbReference type="EMBL" id="JQHM01000009">
    <property type="protein sequence ID" value="KFX03294.1"/>
    <property type="molecule type" value="Genomic_DNA"/>
</dbReference>
<dbReference type="Proteomes" id="UP000032874">
    <property type="component" value="Unassembled WGS sequence"/>
</dbReference>
<dbReference type="PANTHER" id="PTHR33452:SF1">
    <property type="entry name" value="INNER MEMBRANE PROTEIN YPHA-RELATED"/>
    <property type="match status" value="1"/>
</dbReference>
<dbReference type="Proteomes" id="UP000032869">
    <property type="component" value="Unassembled WGS sequence"/>
</dbReference>
<proteinExistence type="inferred from homology"/>
<dbReference type="InterPro" id="IPR051907">
    <property type="entry name" value="DoxX-like_oxidoreductase"/>
</dbReference>
<dbReference type="PANTHER" id="PTHR33452">
    <property type="entry name" value="OXIDOREDUCTASE CATD-RELATED"/>
    <property type="match status" value="1"/>
</dbReference>
<evidence type="ECO:0000256" key="6">
    <source>
        <dbReference type="ARBA" id="ARBA00023136"/>
    </source>
</evidence>
<feature type="transmembrane region" description="Helical" evidence="7">
    <location>
        <begin position="21"/>
        <end position="39"/>
    </location>
</feature>
<organism evidence="8 11">
    <name type="scientific">Pectobacterium betavasculorum</name>
    <dbReference type="NCBI Taxonomy" id="55207"/>
    <lineage>
        <taxon>Bacteria</taxon>
        <taxon>Pseudomonadati</taxon>
        <taxon>Pseudomonadota</taxon>
        <taxon>Gammaproteobacteria</taxon>
        <taxon>Enterobacterales</taxon>
        <taxon>Pectobacteriaceae</taxon>
        <taxon>Pectobacterium</taxon>
    </lineage>
</organism>
<keyword evidence="4 7" id="KW-0812">Transmembrane</keyword>
<dbReference type="RefSeq" id="WP_039307204.1">
    <property type="nucleotide sequence ID" value="NZ_JAODTE010000015.1"/>
</dbReference>
<dbReference type="Pfam" id="PF07681">
    <property type="entry name" value="DoxX"/>
    <property type="match status" value="1"/>
</dbReference>
<name>A0A093RS05_9GAMM</name>
<comment type="subcellular location">
    <subcellularLocation>
        <location evidence="1">Cell membrane</location>
        <topology evidence="1">Multi-pass membrane protein</topology>
    </subcellularLocation>
</comment>
<feature type="transmembrane region" description="Helical" evidence="7">
    <location>
        <begin position="86"/>
        <end position="106"/>
    </location>
</feature>
<comment type="caution">
    <text evidence="8">The sequence shown here is derived from an EMBL/GenBank/DDBJ whole genome shotgun (WGS) entry which is preliminary data.</text>
</comment>
<accession>A0A093RS05</accession>
<sequence length="144" mass="15448">MISQLNQWFTRLTDHPDAGKLLLRLTVGILLLFHGVAKVEHGVGWIVQMLQGAGLPGFIAYGVYVGEVVAPILIILGVFTRISGLIAALTLVVATLMVGTGKFFTLTNVGAWALEVEALYFFAGIIIMLVGSGRYSVASNPAYR</sequence>
<dbReference type="GO" id="GO:0005886">
    <property type="term" value="C:plasma membrane"/>
    <property type="evidence" value="ECO:0007669"/>
    <property type="project" value="UniProtKB-SubCell"/>
</dbReference>
<dbReference type="OrthoDB" id="280866at2"/>
<evidence type="ECO:0000256" key="3">
    <source>
        <dbReference type="ARBA" id="ARBA00022475"/>
    </source>
</evidence>
<keyword evidence="3" id="KW-1003">Cell membrane</keyword>
<evidence type="ECO:0000313" key="10">
    <source>
        <dbReference type="Proteomes" id="UP000032869"/>
    </source>
</evidence>
<dbReference type="eggNOG" id="COG2259">
    <property type="taxonomic scope" value="Bacteria"/>
</dbReference>